<dbReference type="GO" id="GO:0030170">
    <property type="term" value="F:pyridoxal phosphate binding"/>
    <property type="evidence" value="ECO:0007669"/>
    <property type="project" value="UniProtKB-UniRule"/>
</dbReference>
<evidence type="ECO:0000256" key="2">
    <source>
        <dbReference type="HAMAP-Rule" id="MF_02087"/>
    </source>
</evidence>
<dbReference type="EMBL" id="DRTD01000048">
    <property type="protein sequence ID" value="HHE54272.1"/>
    <property type="molecule type" value="Genomic_DNA"/>
</dbReference>
<comment type="similarity">
    <text evidence="2 4">Belongs to the pyridoxal phosphate-binding protein YggS/PROSC family.</text>
</comment>
<organism evidence="6">
    <name type="scientific">Caldithrix abyssi</name>
    <dbReference type="NCBI Taxonomy" id="187145"/>
    <lineage>
        <taxon>Bacteria</taxon>
        <taxon>Pseudomonadati</taxon>
        <taxon>Calditrichota</taxon>
        <taxon>Calditrichia</taxon>
        <taxon>Calditrichales</taxon>
        <taxon>Calditrichaceae</taxon>
        <taxon>Caldithrix</taxon>
    </lineage>
</organism>
<protein>
    <recommendedName>
        <fullName evidence="2">Pyridoxal phosphate homeostasis protein</fullName>
        <shortName evidence="2">PLP homeostasis protein</shortName>
    </recommendedName>
</protein>
<proteinExistence type="inferred from homology"/>
<evidence type="ECO:0000256" key="1">
    <source>
        <dbReference type="ARBA" id="ARBA00022898"/>
    </source>
</evidence>
<evidence type="ECO:0000259" key="5">
    <source>
        <dbReference type="Pfam" id="PF01168"/>
    </source>
</evidence>
<feature type="domain" description="Alanine racemase N-terminal" evidence="5">
    <location>
        <begin position="15"/>
        <end position="228"/>
    </location>
</feature>
<evidence type="ECO:0000256" key="3">
    <source>
        <dbReference type="PIRSR" id="PIRSR004848-1"/>
    </source>
</evidence>
<feature type="modified residue" description="N6-(pyridoxal phosphate)lysine" evidence="2 3">
    <location>
        <position position="37"/>
    </location>
</feature>
<dbReference type="PROSITE" id="PS01211">
    <property type="entry name" value="UPF0001"/>
    <property type="match status" value="1"/>
</dbReference>
<accession>A0A7V5H260</accession>
<dbReference type="PANTHER" id="PTHR10146">
    <property type="entry name" value="PROLINE SYNTHETASE CO-TRANSCRIBED BACTERIAL HOMOLOG PROTEIN"/>
    <property type="match status" value="1"/>
</dbReference>
<dbReference type="Gene3D" id="3.20.20.10">
    <property type="entry name" value="Alanine racemase"/>
    <property type="match status" value="1"/>
</dbReference>
<sequence length="230" mass="25646">MMNPMKESIARINERIEAACARSGRKSDEVTLIAVSKTFPAEVVRQAYDAGLRIFGENRPQELRDKARLLPEDIEWHFIGHLQTNKIKYVVPRAVLIHSVDTVHLANALNQFAEKRSLTVPVLLEVNTSGENTKFGFKPAEVSEAFGSIKELKYLQVKGLMTIGPLTDDQRQIRQAFRTLANLRETLVSAFPGHALPFLSMGMSGDFEIAIEEGSTHIRVGTAIFGTRGR</sequence>
<dbReference type="InterPro" id="IPR011078">
    <property type="entry name" value="PyrdxlP_homeostasis"/>
</dbReference>
<dbReference type="AlphaFoldDB" id="A0A7V5H260"/>
<dbReference type="NCBIfam" id="TIGR00044">
    <property type="entry name" value="YggS family pyridoxal phosphate-dependent enzyme"/>
    <property type="match status" value="1"/>
</dbReference>
<dbReference type="HAMAP" id="MF_02087">
    <property type="entry name" value="PLP_homeostasis"/>
    <property type="match status" value="1"/>
</dbReference>
<comment type="function">
    <text evidence="2">Pyridoxal 5'-phosphate (PLP)-binding protein, which is involved in PLP homeostasis.</text>
</comment>
<dbReference type="PANTHER" id="PTHR10146:SF14">
    <property type="entry name" value="PYRIDOXAL PHOSPHATE HOMEOSTASIS PROTEIN"/>
    <property type="match status" value="1"/>
</dbReference>
<dbReference type="CDD" id="cd00635">
    <property type="entry name" value="PLPDE_III_YBL036c_like"/>
    <property type="match status" value="1"/>
</dbReference>
<evidence type="ECO:0000256" key="4">
    <source>
        <dbReference type="RuleBase" id="RU004514"/>
    </source>
</evidence>
<dbReference type="FunFam" id="3.20.20.10:FF:000018">
    <property type="entry name" value="Pyridoxal phosphate homeostasis protein"/>
    <property type="match status" value="1"/>
</dbReference>
<dbReference type="SUPFAM" id="SSF51419">
    <property type="entry name" value="PLP-binding barrel"/>
    <property type="match status" value="1"/>
</dbReference>
<dbReference type="InterPro" id="IPR029066">
    <property type="entry name" value="PLP-binding_barrel"/>
</dbReference>
<comment type="cofactor">
    <cofactor evidence="3">
        <name>pyridoxal 5'-phosphate</name>
        <dbReference type="ChEBI" id="CHEBI:597326"/>
    </cofactor>
</comment>
<name>A0A7V5H260_CALAY</name>
<dbReference type="PIRSF" id="PIRSF004848">
    <property type="entry name" value="YBL036c_PLPDEIII"/>
    <property type="match status" value="1"/>
</dbReference>
<dbReference type="Proteomes" id="UP000886111">
    <property type="component" value="Unassembled WGS sequence"/>
</dbReference>
<reference evidence="6" key="1">
    <citation type="journal article" date="2020" name="mSystems">
        <title>Genome- and Community-Level Interaction Insights into Carbon Utilization and Element Cycling Functions of Hydrothermarchaeota in Hydrothermal Sediment.</title>
        <authorList>
            <person name="Zhou Z."/>
            <person name="Liu Y."/>
            <person name="Xu W."/>
            <person name="Pan J."/>
            <person name="Luo Z.H."/>
            <person name="Li M."/>
        </authorList>
    </citation>
    <scope>NUCLEOTIDE SEQUENCE [LARGE SCALE GENOMIC DNA]</scope>
    <source>
        <strain evidence="6">HyVt-76</strain>
    </source>
</reference>
<comment type="caution">
    <text evidence="6">The sequence shown here is derived from an EMBL/GenBank/DDBJ whole genome shotgun (WGS) entry which is preliminary data.</text>
</comment>
<gene>
    <name evidence="6" type="ORF">ENL21_00695</name>
</gene>
<dbReference type="Pfam" id="PF01168">
    <property type="entry name" value="Ala_racemase_N"/>
    <property type="match status" value="1"/>
</dbReference>
<evidence type="ECO:0000313" key="6">
    <source>
        <dbReference type="EMBL" id="HHE54272.1"/>
    </source>
</evidence>
<dbReference type="InterPro" id="IPR001608">
    <property type="entry name" value="Ala_racemase_N"/>
</dbReference>
<keyword evidence="1 2" id="KW-0663">Pyridoxal phosphate</keyword>